<feature type="compositionally biased region" description="Basic and acidic residues" evidence="8">
    <location>
        <begin position="9"/>
        <end position="20"/>
    </location>
</feature>
<dbReference type="SMART" id="SM00490">
    <property type="entry name" value="HELICc"/>
    <property type="match status" value="1"/>
</dbReference>
<dbReference type="GO" id="GO:0003724">
    <property type="term" value="F:RNA helicase activity"/>
    <property type="evidence" value="ECO:0007669"/>
    <property type="project" value="UniProtKB-EC"/>
</dbReference>
<dbReference type="OrthoDB" id="10253254at2759"/>
<dbReference type="PROSITE" id="PS51194">
    <property type="entry name" value="HELICASE_CTER"/>
    <property type="match status" value="1"/>
</dbReference>
<dbReference type="InterPro" id="IPR048333">
    <property type="entry name" value="HA2_WH"/>
</dbReference>
<comment type="similarity">
    <text evidence="1">Belongs to the DEAD box helicase family. DEAH subfamily.</text>
</comment>
<dbReference type="Pfam" id="PF00270">
    <property type="entry name" value="DEAD"/>
    <property type="match status" value="1"/>
</dbReference>
<dbReference type="PROSITE" id="PS00690">
    <property type="entry name" value="DEAH_ATP_HELICASE"/>
    <property type="match status" value="1"/>
</dbReference>
<organism evidence="11 12">
    <name type="scientific">Dimorphilus gyrociliatus</name>
    <dbReference type="NCBI Taxonomy" id="2664684"/>
    <lineage>
        <taxon>Eukaryota</taxon>
        <taxon>Metazoa</taxon>
        <taxon>Spiralia</taxon>
        <taxon>Lophotrochozoa</taxon>
        <taxon>Annelida</taxon>
        <taxon>Polychaeta</taxon>
        <taxon>Polychaeta incertae sedis</taxon>
        <taxon>Dinophilidae</taxon>
        <taxon>Dimorphilus</taxon>
    </lineage>
</organism>
<dbReference type="EMBL" id="CAJFCJ010000014">
    <property type="protein sequence ID" value="CAD5121285.1"/>
    <property type="molecule type" value="Genomic_DNA"/>
</dbReference>
<evidence type="ECO:0000256" key="2">
    <source>
        <dbReference type="ARBA" id="ARBA00012552"/>
    </source>
</evidence>
<evidence type="ECO:0000256" key="1">
    <source>
        <dbReference type="ARBA" id="ARBA00008792"/>
    </source>
</evidence>
<dbReference type="GO" id="GO:0005524">
    <property type="term" value="F:ATP binding"/>
    <property type="evidence" value="ECO:0007669"/>
    <property type="project" value="UniProtKB-KW"/>
</dbReference>
<keyword evidence="12" id="KW-1185">Reference proteome</keyword>
<dbReference type="AlphaFoldDB" id="A0A7I8VY48"/>
<evidence type="ECO:0000259" key="10">
    <source>
        <dbReference type="PROSITE" id="PS51194"/>
    </source>
</evidence>
<name>A0A7I8VY48_9ANNE</name>
<dbReference type="InterPro" id="IPR007502">
    <property type="entry name" value="Helicase-assoc_dom"/>
</dbReference>
<dbReference type="Proteomes" id="UP000549394">
    <property type="component" value="Unassembled WGS sequence"/>
</dbReference>
<dbReference type="Pfam" id="PF00271">
    <property type="entry name" value="Helicase_C"/>
    <property type="match status" value="1"/>
</dbReference>
<sequence length="702" mass="79625">MSAKFWKPGTEKPGAHLNDERKGDSEFRFVSYNKHRHLSIQQQRQHLPIFKRRNEILYMIDRYKVVVIVGETGSGKSTQIPQYLLEAGWAADSKSILVTQPRRVAAVSLASRVADERGTILGQEIGYIIRFEDCSDDRTKVKFMTDGMLIRTLMRDPLLEGYSVIVMDEAHERSVQTDLALGLLKKIIAKRPDLKVIISSATLDAEAMKNFYNTNLTDDDRLDTAAILTVEGRMWPVDIFFSTNPVPDYLEATVQTVCKIHVGQPDGDILVFLTGMEEVQHVVRELIEKARAMLKKSDIKLKMKIVPLYAGLPGADQFKVFERTPKGMRKVVIATNIAETSVTIDRICYIIDCGFVKLRAYSCRTDALVVIPISQASAKQRCGRAGRVRSGCAYRLYTQDSYEEMNENNVPEIQRCSLPSVILQLKALGVSNIVRFPLVSPPPAQNLLTGAELLYALGAIDKSCQLTELGMKMAELPVPPMFSAMLLKAPEFNCSQEILTIVAMAQVRNVFVVPPKQKREAEKHRRVFAVAEGDLISLLNVYRSFCENEQSSSWCQKNWLHYKCLKRAIEIRDQLERCLKKLKINTRSSTDDVEAVTRCLVTGLFSNAAKLYPTGEYRTIRDNEVLHIHPTSIIYPVRPPPAYVIFGELIMTSQNYMRDVTAIEGKWLHELAEHYYDFGTERELSIKRNRLDEESLTDVLQF</sequence>
<evidence type="ECO:0000259" key="9">
    <source>
        <dbReference type="PROSITE" id="PS51192"/>
    </source>
</evidence>
<dbReference type="GO" id="GO:0003723">
    <property type="term" value="F:RNA binding"/>
    <property type="evidence" value="ECO:0007669"/>
    <property type="project" value="TreeGrafter"/>
</dbReference>
<evidence type="ECO:0000256" key="5">
    <source>
        <dbReference type="ARBA" id="ARBA00022806"/>
    </source>
</evidence>
<dbReference type="Pfam" id="PF04408">
    <property type="entry name" value="WHD_HA2"/>
    <property type="match status" value="1"/>
</dbReference>
<dbReference type="InterPro" id="IPR002464">
    <property type="entry name" value="DNA/RNA_helicase_DEAH_CS"/>
</dbReference>
<evidence type="ECO:0000313" key="12">
    <source>
        <dbReference type="Proteomes" id="UP000549394"/>
    </source>
</evidence>
<accession>A0A7I8VY48</accession>
<gene>
    <name evidence="11" type="ORF">DGYR_LOCUS9262</name>
</gene>
<dbReference type="SMART" id="SM00847">
    <property type="entry name" value="HA2"/>
    <property type="match status" value="1"/>
</dbReference>
<dbReference type="InterPro" id="IPR011545">
    <property type="entry name" value="DEAD/DEAH_box_helicase_dom"/>
</dbReference>
<feature type="domain" description="Helicase ATP-binding" evidence="9">
    <location>
        <begin position="57"/>
        <end position="221"/>
    </location>
</feature>
<reference evidence="11 12" key="1">
    <citation type="submission" date="2020-08" db="EMBL/GenBank/DDBJ databases">
        <authorList>
            <person name="Hejnol A."/>
        </authorList>
    </citation>
    <scope>NUCLEOTIDE SEQUENCE [LARGE SCALE GENOMIC DNA]</scope>
</reference>
<dbReference type="EC" id="3.6.4.13" evidence="2"/>
<dbReference type="PANTHER" id="PTHR18934">
    <property type="entry name" value="ATP-DEPENDENT RNA HELICASE"/>
    <property type="match status" value="1"/>
</dbReference>
<dbReference type="SMART" id="SM00487">
    <property type="entry name" value="DEXDc"/>
    <property type="match status" value="1"/>
</dbReference>
<evidence type="ECO:0000256" key="7">
    <source>
        <dbReference type="ARBA" id="ARBA00047984"/>
    </source>
</evidence>
<dbReference type="InterPro" id="IPR011709">
    <property type="entry name" value="DEAD-box_helicase_OB_fold"/>
</dbReference>
<keyword evidence="6" id="KW-0067">ATP-binding</keyword>
<proteinExistence type="inferred from homology"/>
<protein>
    <recommendedName>
        <fullName evidence="2">RNA helicase</fullName>
        <ecNumber evidence="2">3.6.4.13</ecNumber>
    </recommendedName>
</protein>
<dbReference type="FunFam" id="3.40.50.300:FF:000578">
    <property type="entry name" value="probable ATP-dependent RNA helicase DHX35"/>
    <property type="match status" value="1"/>
</dbReference>
<comment type="catalytic activity">
    <reaction evidence="7">
        <text>ATP + H2O = ADP + phosphate + H(+)</text>
        <dbReference type="Rhea" id="RHEA:13065"/>
        <dbReference type="ChEBI" id="CHEBI:15377"/>
        <dbReference type="ChEBI" id="CHEBI:15378"/>
        <dbReference type="ChEBI" id="CHEBI:30616"/>
        <dbReference type="ChEBI" id="CHEBI:43474"/>
        <dbReference type="ChEBI" id="CHEBI:456216"/>
        <dbReference type="EC" id="3.6.4.13"/>
    </reaction>
</comment>
<feature type="region of interest" description="Disordered" evidence="8">
    <location>
        <begin position="1"/>
        <end position="20"/>
    </location>
</feature>
<evidence type="ECO:0000256" key="4">
    <source>
        <dbReference type="ARBA" id="ARBA00022801"/>
    </source>
</evidence>
<evidence type="ECO:0000256" key="8">
    <source>
        <dbReference type="SAM" id="MobiDB-lite"/>
    </source>
</evidence>
<dbReference type="PANTHER" id="PTHR18934:SF136">
    <property type="entry name" value="ATP-DEPENDENT RNA HELICASE DHX35-RELATED"/>
    <property type="match status" value="1"/>
</dbReference>
<evidence type="ECO:0000256" key="3">
    <source>
        <dbReference type="ARBA" id="ARBA00022741"/>
    </source>
</evidence>
<dbReference type="Gene3D" id="3.40.50.300">
    <property type="entry name" value="P-loop containing nucleotide triphosphate hydrolases"/>
    <property type="match status" value="2"/>
</dbReference>
<dbReference type="FunFam" id="3.40.50.300:FF:000145">
    <property type="entry name" value="probable ATP-dependent RNA helicase DHX40"/>
    <property type="match status" value="1"/>
</dbReference>
<dbReference type="Pfam" id="PF07717">
    <property type="entry name" value="OB_NTP_bind"/>
    <property type="match status" value="1"/>
</dbReference>
<keyword evidence="3" id="KW-0547">Nucleotide-binding</keyword>
<dbReference type="CDD" id="cd18791">
    <property type="entry name" value="SF2_C_RHA"/>
    <property type="match status" value="1"/>
</dbReference>
<dbReference type="GO" id="GO:0071013">
    <property type="term" value="C:catalytic step 2 spliceosome"/>
    <property type="evidence" value="ECO:0007669"/>
    <property type="project" value="TreeGrafter"/>
</dbReference>
<dbReference type="InterPro" id="IPR014001">
    <property type="entry name" value="Helicase_ATP-bd"/>
</dbReference>
<comment type="caution">
    <text evidence="11">The sequence shown here is derived from an EMBL/GenBank/DDBJ whole genome shotgun (WGS) entry which is preliminary data.</text>
</comment>
<dbReference type="Gene3D" id="1.20.120.1080">
    <property type="match status" value="1"/>
</dbReference>
<evidence type="ECO:0000256" key="6">
    <source>
        <dbReference type="ARBA" id="ARBA00022840"/>
    </source>
</evidence>
<dbReference type="Pfam" id="PF21010">
    <property type="entry name" value="HA2_C"/>
    <property type="match status" value="1"/>
</dbReference>
<dbReference type="InterPro" id="IPR001650">
    <property type="entry name" value="Helicase_C-like"/>
</dbReference>
<evidence type="ECO:0000313" key="11">
    <source>
        <dbReference type="EMBL" id="CAD5121285.1"/>
    </source>
</evidence>
<keyword evidence="4" id="KW-0378">Hydrolase</keyword>
<dbReference type="GO" id="GO:0016787">
    <property type="term" value="F:hydrolase activity"/>
    <property type="evidence" value="ECO:0007669"/>
    <property type="project" value="UniProtKB-KW"/>
</dbReference>
<dbReference type="InterPro" id="IPR027417">
    <property type="entry name" value="P-loop_NTPase"/>
</dbReference>
<dbReference type="PROSITE" id="PS51192">
    <property type="entry name" value="HELICASE_ATP_BIND_1"/>
    <property type="match status" value="1"/>
</dbReference>
<dbReference type="SUPFAM" id="SSF52540">
    <property type="entry name" value="P-loop containing nucleoside triphosphate hydrolases"/>
    <property type="match status" value="1"/>
</dbReference>
<keyword evidence="5" id="KW-0347">Helicase</keyword>
<feature type="domain" description="Helicase C-terminal" evidence="10">
    <location>
        <begin position="245"/>
        <end position="429"/>
    </location>
</feature>